<evidence type="ECO:0000313" key="4">
    <source>
        <dbReference type="Proteomes" id="UP000308037"/>
    </source>
</evidence>
<dbReference type="GO" id="GO:0005829">
    <property type="term" value="C:cytosol"/>
    <property type="evidence" value="ECO:0007669"/>
    <property type="project" value="TreeGrafter"/>
</dbReference>
<dbReference type="PANTHER" id="PTHR11365">
    <property type="entry name" value="5-OXOPROLINASE RELATED"/>
    <property type="match status" value="1"/>
</dbReference>
<name>A0A4U5JD46_9EURY</name>
<feature type="compositionally biased region" description="Polar residues" evidence="1">
    <location>
        <begin position="1"/>
        <end position="11"/>
    </location>
</feature>
<gene>
    <name evidence="3" type="ORF">DM868_06745</name>
</gene>
<evidence type="ECO:0000313" key="3">
    <source>
        <dbReference type="EMBL" id="TKR26186.1"/>
    </source>
</evidence>
<feature type="region of interest" description="Disordered" evidence="1">
    <location>
        <begin position="1"/>
        <end position="26"/>
    </location>
</feature>
<dbReference type="PANTHER" id="PTHR11365:SF23">
    <property type="entry name" value="HYPOTHETICAL 5-OXOPROLINASE (EUROFUNG)-RELATED"/>
    <property type="match status" value="1"/>
</dbReference>
<dbReference type="GO" id="GO:0017168">
    <property type="term" value="F:5-oxoprolinase (ATP-hydrolyzing) activity"/>
    <property type="evidence" value="ECO:0007669"/>
    <property type="project" value="TreeGrafter"/>
</dbReference>
<feature type="domain" description="Hydantoinase B/oxoprolinase" evidence="2">
    <location>
        <begin position="32"/>
        <end position="551"/>
    </location>
</feature>
<feature type="region of interest" description="Disordered" evidence="1">
    <location>
        <begin position="537"/>
        <end position="558"/>
    </location>
</feature>
<dbReference type="Proteomes" id="UP000308037">
    <property type="component" value="Unassembled WGS sequence"/>
</dbReference>
<keyword evidence="4" id="KW-1185">Reference proteome</keyword>
<dbReference type="EMBL" id="QKNX01000002">
    <property type="protein sequence ID" value="TKR26186.1"/>
    <property type="molecule type" value="Genomic_DNA"/>
</dbReference>
<comment type="caution">
    <text evidence="3">The sequence shown here is derived from an EMBL/GenBank/DDBJ whole genome shotgun (WGS) entry which is preliminary data.</text>
</comment>
<reference evidence="3 4" key="1">
    <citation type="submission" date="2019-04" db="EMBL/GenBank/DDBJ databases">
        <title>Natronomonas sp. F20-122 a newhaloarchaeon isolated from a saline saltern of Isla Bacuta, Huelva, Spain.</title>
        <authorList>
            <person name="Duran-Viseras A."/>
            <person name="Sanchez-Porro C."/>
            <person name="Ventosa A."/>
        </authorList>
    </citation>
    <scope>NUCLEOTIDE SEQUENCE [LARGE SCALE GENOMIC DNA]</scope>
    <source>
        <strain evidence="3 4">F20-122</strain>
    </source>
</reference>
<proteinExistence type="predicted"/>
<evidence type="ECO:0000256" key="1">
    <source>
        <dbReference type="SAM" id="MobiDB-lite"/>
    </source>
</evidence>
<protein>
    <submittedName>
        <fullName evidence="3">Hydantoinase B/oxoprolinase family protein</fullName>
    </submittedName>
</protein>
<dbReference type="InterPro" id="IPR003692">
    <property type="entry name" value="Hydantoinase_B"/>
</dbReference>
<dbReference type="GO" id="GO:0006749">
    <property type="term" value="P:glutathione metabolic process"/>
    <property type="evidence" value="ECO:0007669"/>
    <property type="project" value="TreeGrafter"/>
</dbReference>
<evidence type="ECO:0000259" key="2">
    <source>
        <dbReference type="Pfam" id="PF02538"/>
    </source>
</evidence>
<accession>A0A4U5JD46</accession>
<dbReference type="InterPro" id="IPR045079">
    <property type="entry name" value="Oxoprolinase-like"/>
</dbReference>
<dbReference type="OrthoDB" id="8261at2157"/>
<sequence length="598" mass="62967">MTDTGETTRPGGSNPAGFDIDGAVDISGADPDPALVEIVRNQLHDVAEEMQASVMNSAYSPLWQEAGDLSCAVVTPSAEIVGQSERVVPIHIATMTSSISAAIEGTGGHDALEPGDILLQNDPYAGNNHLPDFVMAQPIFVDDDLLGFAAVRAHWVDIGGSSPTSYSTETGEIIKEGLRVPPAKLYDGGELNAALRNVILANTRDRDERVGDMNAQISGVRRGHDRLVELAGKHGVESLAAAMDTVLSNDERLMRNRIAELPDGTYEAADYLDGDGMTDELIRIAASLEVDGDEISVDFAGSDPQVLGGVNSPIACTRTATYYAVKVTLDPGKPGTTGSYRPISVSAPSGSVVNPEYPAPVVAGNHETATRVHDAVLKAIVEIDPELGFGAGDGSSNVFNYSSLESGALNYTCMGGGMGACPGRDGINAIRSGVGNTGIQMIERVEETYDFVTVEEFSLVTDTGGPGRNRGGCTVRRVLRFDDPTMVVTTGERAKTQPFGVDGGEGGASAVHRLFHPDGREETLPSKVTREVAPGSRVHFQPAGGGGFGDPTERPPENVAEDVRNGYVSLAAAREAYGVVLDEETLEVDREATEELRG</sequence>
<dbReference type="AlphaFoldDB" id="A0A4U5JD46"/>
<dbReference type="RefSeq" id="WP_137276102.1">
    <property type="nucleotide sequence ID" value="NZ_QKNX01000002.1"/>
</dbReference>
<organism evidence="3 4">
    <name type="scientific">Natronomonas salsuginis</name>
    <dbReference type="NCBI Taxonomy" id="2217661"/>
    <lineage>
        <taxon>Archaea</taxon>
        <taxon>Methanobacteriati</taxon>
        <taxon>Methanobacteriota</taxon>
        <taxon>Stenosarchaea group</taxon>
        <taxon>Halobacteria</taxon>
        <taxon>Halobacteriales</taxon>
        <taxon>Natronomonadaceae</taxon>
        <taxon>Natronomonas</taxon>
    </lineage>
</organism>
<dbReference type="Pfam" id="PF02538">
    <property type="entry name" value="Hydantoinase_B"/>
    <property type="match status" value="1"/>
</dbReference>